<reference evidence="3" key="1">
    <citation type="submission" date="2017-01" db="EMBL/GenBank/DDBJ databases">
        <title>Comparative genomics of anhydrobiosis in the tardigrade Hypsibius dujardini.</title>
        <authorList>
            <person name="Yoshida Y."/>
            <person name="Koutsovoulos G."/>
            <person name="Laetsch D."/>
            <person name="Stevens L."/>
            <person name="Kumar S."/>
            <person name="Horikawa D."/>
            <person name="Ishino K."/>
            <person name="Komine S."/>
            <person name="Tomita M."/>
            <person name="Blaxter M."/>
            <person name="Arakawa K."/>
        </authorList>
    </citation>
    <scope>NUCLEOTIDE SEQUENCE [LARGE SCALE GENOMIC DNA]</scope>
    <source>
        <strain evidence="3">Z151</strain>
    </source>
</reference>
<organism evidence="2 3">
    <name type="scientific">Hypsibius exemplaris</name>
    <name type="common">Freshwater tardigrade</name>
    <dbReference type="NCBI Taxonomy" id="2072580"/>
    <lineage>
        <taxon>Eukaryota</taxon>
        <taxon>Metazoa</taxon>
        <taxon>Ecdysozoa</taxon>
        <taxon>Tardigrada</taxon>
        <taxon>Eutardigrada</taxon>
        <taxon>Parachela</taxon>
        <taxon>Hypsibioidea</taxon>
        <taxon>Hypsibiidae</taxon>
        <taxon>Hypsibius</taxon>
    </lineage>
</organism>
<accession>A0A1W0W9G6</accession>
<protein>
    <submittedName>
        <fullName evidence="2">Uncharacterized protein</fullName>
    </submittedName>
</protein>
<evidence type="ECO:0000313" key="3">
    <source>
        <dbReference type="Proteomes" id="UP000192578"/>
    </source>
</evidence>
<dbReference type="AlphaFoldDB" id="A0A1W0W9G6"/>
<feature type="signal peptide" evidence="1">
    <location>
        <begin position="1"/>
        <end position="24"/>
    </location>
</feature>
<dbReference type="EMBL" id="MTYJ01000161">
    <property type="protein sequence ID" value="OQV11792.1"/>
    <property type="molecule type" value="Genomic_DNA"/>
</dbReference>
<keyword evidence="3" id="KW-1185">Reference proteome</keyword>
<evidence type="ECO:0000313" key="2">
    <source>
        <dbReference type="EMBL" id="OQV11792.1"/>
    </source>
</evidence>
<keyword evidence="1" id="KW-0732">Signal</keyword>
<evidence type="ECO:0000256" key="1">
    <source>
        <dbReference type="SAM" id="SignalP"/>
    </source>
</evidence>
<feature type="chain" id="PRO_5013388856" evidence="1">
    <location>
        <begin position="25"/>
        <end position="359"/>
    </location>
</feature>
<proteinExistence type="predicted"/>
<gene>
    <name evidence="2" type="ORF">BV898_13917</name>
</gene>
<sequence length="359" mass="39822">MMMMHKNFAVSILAIVSYLHTAAPLSGSAFQHLTDHLSRPSQQMPSVVLSSRPPGELVCKGHQAIYSVSDQDLRGHLLSGDPAAPLEATVEHVHMGVTGASECHARRNHHGKHVVTAAYSRCGFVSVFDRFTERIVHSNEVEIVIQLTAGASTYRRKVHLPVSCHARTSASVQIDTTQFELEYLEALTEEINLPISLGIRKAHRALAFGESNVFINILTLELEDPHHHSSYDIIGRRVFVTPTRNPDIGQTELVSDRGCNAFPEFLSIRKVGSHKIIYETLDFGLDGHRDYVFHVEATACSTVVPGDRSRCTQLCLNDDNSTVTDPEYDYITTTSRSLPSHAASKRRARPQIMARNILP</sequence>
<dbReference type="Proteomes" id="UP000192578">
    <property type="component" value="Unassembled WGS sequence"/>
</dbReference>
<name>A0A1W0W9G6_HYPEX</name>
<comment type="caution">
    <text evidence="2">The sequence shown here is derived from an EMBL/GenBank/DDBJ whole genome shotgun (WGS) entry which is preliminary data.</text>
</comment>